<proteinExistence type="predicted"/>
<dbReference type="Pfam" id="PF11553">
    <property type="entry name" value="DUF3231"/>
    <property type="match status" value="1"/>
</dbReference>
<comment type="caution">
    <text evidence="1">The sequence shown here is derived from an EMBL/GenBank/DDBJ whole genome shotgun (WGS) entry which is preliminary data.</text>
</comment>
<evidence type="ECO:0000313" key="1">
    <source>
        <dbReference type="EMBL" id="OIJ23215.1"/>
    </source>
</evidence>
<name>A0A1S2MHJ6_9BACI</name>
<dbReference type="RefSeq" id="WP_071315556.1">
    <property type="nucleotide sequence ID" value="NZ_CP063356.2"/>
</dbReference>
<sequence length="132" mass="14697">MGFSQVAKSSQVRDYLVKGRDIADKHVEIFGSLLSKEFLPSASAWDTLPNASTVAPFSDKLMMYQTATLNSIGITHYGRALGLSPRRDLASNYVRLTAEVLQYAEDGTNLMIENGWFEQPPQAIDRNQLVNE</sequence>
<dbReference type="Gene3D" id="1.20.1260.10">
    <property type="match status" value="1"/>
</dbReference>
<dbReference type="EMBL" id="LQXD01000003">
    <property type="protein sequence ID" value="OIJ23215.1"/>
    <property type="molecule type" value="Genomic_DNA"/>
</dbReference>
<protein>
    <recommendedName>
        <fullName evidence="2">DUF3231 family protein</fullName>
    </recommendedName>
</protein>
<accession>A0A1S2MHJ6</accession>
<dbReference type="InterPro" id="IPR012347">
    <property type="entry name" value="Ferritin-like"/>
</dbReference>
<dbReference type="AlphaFoldDB" id="A0A1S2MHJ6"/>
<gene>
    <name evidence="1" type="ORF">AWH56_01830</name>
</gene>
<evidence type="ECO:0008006" key="2">
    <source>
        <dbReference type="Google" id="ProtNLM"/>
    </source>
</evidence>
<reference evidence="1" key="1">
    <citation type="submission" date="2016-10" db="EMBL/GenBank/DDBJ databases">
        <title>Draft genome sequences of four alkaliphilic bacteria belonging to the Anaerobacillus genus.</title>
        <authorList>
            <person name="Bassil N.M."/>
            <person name="Lloyd J.R."/>
        </authorList>
    </citation>
    <scope>NUCLEOTIDE SEQUENCE [LARGE SCALE GENOMIC DNA]</scope>
    <source>
        <strain evidence="1">NB2006</strain>
    </source>
</reference>
<organism evidence="1">
    <name type="scientific">Anaerobacillus isosaccharinicus</name>
    <dbReference type="NCBI Taxonomy" id="1532552"/>
    <lineage>
        <taxon>Bacteria</taxon>
        <taxon>Bacillati</taxon>
        <taxon>Bacillota</taxon>
        <taxon>Bacilli</taxon>
        <taxon>Bacillales</taxon>
        <taxon>Bacillaceae</taxon>
        <taxon>Anaerobacillus</taxon>
    </lineage>
</organism>
<dbReference type="InterPro" id="IPR021617">
    <property type="entry name" value="DUF3231"/>
</dbReference>